<reference evidence="2 3" key="2">
    <citation type="submission" date="2014-03" db="EMBL/GenBank/DDBJ databases">
        <title>Draft Genome Sequences of Four Burkholderia Strains.</title>
        <authorList>
            <person name="Liu X.Y."/>
            <person name="Li C.X."/>
            <person name="Xu J.H."/>
        </authorList>
    </citation>
    <scope>NUCLEOTIDE SEQUENCE [LARGE SCALE GENOMIC DNA]</scope>
    <source>
        <strain evidence="2 3">R27</strain>
    </source>
</reference>
<dbReference type="OrthoDB" id="164747at2"/>
<dbReference type="Proteomes" id="UP000597138">
    <property type="component" value="Unassembled WGS sequence"/>
</dbReference>
<reference evidence="1" key="4">
    <citation type="submission" date="2024-05" db="EMBL/GenBank/DDBJ databases">
        <authorList>
            <person name="Sun Q."/>
            <person name="Zhou Y."/>
        </authorList>
    </citation>
    <scope>NUCLEOTIDE SEQUENCE</scope>
    <source>
        <strain evidence="1">CGMCC 1.11013</strain>
    </source>
</reference>
<comment type="caution">
    <text evidence="2">The sequence shown here is derived from an EMBL/GenBank/DDBJ whole genome shotgun (WGS) entry which is preliminary data.</text>
</comment>
<evidence type="ECO:0000313" key="1">
    <source>
        <dbReference type="EMBL" id="GGD76230.1"/>
    </source>
</evidence>
<keyword evidence="4" id="KW-1185">Reference proteome</keyword>
<dbReference type="Proteomes" id="UP000027439">
    <property type="component" value="Unassembled WGS sequence"/>
</dbReference>
<sequence>MRAELIIDGGVGFFPGLARPIVIDECDLSPADREELSRLVSAAREQPAAAPRAEAKPVPDGRTYRIIIVSGDGDIELRCADPAVPPACSALIVFIRQHGRR</sequence>
<dbReference type="eggNOG" id="ENOG5031709">
    <property type="taxonomic scope" value="Bacteria"/>
</dbReference>
<gene>
    <name evidence="2" type="ORF">BG57_11245</name>
    <name evidence="1" type="ORF">GCM10010985_33480</name>
</gene>
<name>A0A069P8F8_9BURK</name>
<reference evidence="1" key="1">
    <citation type="journal article" date="2014" name="Int. J. Syst. Evol. Microbiol.">
        <title>Complete genome of a new Firmicutes species belonging to the dominant human colonic microbiota ('Ruminococcus bicirculans') reveals two chromosomes and a selective capacity to utilize plant glucans.</title>
        <authorList>
            <consortium name="NISC Comparative Sequencing Program"/>
            <person name="Wegmann U."/>
            <person name="Louis P."/>
            <person name="Goesmann A."/>
            <person name="Henrissat B."/>
            <person name="Duncan S.H."/>
            <person name="Flint H.J."/>
        </authorList>
    </citation>
    <scope>NUCLEOTIDE SEQUENCE</scope>
    <source>
        <strain evidence="1">CGMCC 1.11013</strain>
    </source>
</reference>
<proteinExistence type="predicted"/>
<protein>
    <submittedName>
        <fullName evidence="2">Uncharacterized protein</fullName>
    </submittedName>
</protein>
<dbReference type="EMBL" id="JFHE01000002">
    <property type="protein sequence ID" value="KDR36928.1"/>
    <property type="molecule type" value="Genomic_DNA"/>
</dbReference>
<dbReference type="EMBL" id="BMEG01000005">
    <property type="protein sequence ID" value="GGD76230.1"/>
    <property type="molecule type" value="Genomic_DNA"/>
</dbReference>
<dbReference type="Pfam" id="PF20242">
    <property type="entry name" value="Emfourin"/>
    <property type="match status" value="1"/>
</dbReference>
<evidence type="ECO:0000313" key="4">
    <source>
        <dbReference type="Proteomes" id="UP000597138"/>
    </source>
</evidence>
<organism evidence="2 3">
    <name type="scientific">Caballeronia grimmiae</name>
    <dbReference type="NCBI Taxonomy" id="1071679"/>
    <lineage>
        <taxon>Bacteria</taxon>
        <taxon>Pseudomonadati</taxon>
        <taxon>Pseudomonadota</taxon>
        <taxon>Betaproteobacteria</taxon>
        <taxon>Burkholderiales</taxon>
        <taxon>Burkholderiaceae</taxon>
        <taxon>Caballeronia</taxon>
    </lineage>
</organism>
<evidence type="ECO:0000313" key="3">
    <source>
        <dbReference type="Proteomes" id="UP000027439"/>
    </source>
</evidence>
<dbReference type="RefSeq" id="WP_035960461.1">
    <property type="nucleotide sequence ID" value="NZ_BMEG01000005.1"/>
</dbReference>
<dbReference type="InterPro" id="IPR049457">
    <property type="entry name" value="Emfourin"/>
</dbReference>
<accession>A0A069P8F8</accession>
<reference evidence="4" key="3">
    <citation type="journal article" date="2019" name="Int. J. Syst. Evol. Microbiol.">
        <title>The Global Catalogue of Microorganisms (GCM) 10K type strain sequencing project: providing services to taxonomists for standard genome sequencing and annotation.</title>
        <authorList>
            <consortium name="The Broad Institute Genomics Platform"/>
            <consortium name="The Broad Institute Genome Sequencing Center for Infectious Disease"/>
            <person name="Wu L."/>
            <person name="Ma J."/>
        </authorList>
    </citation>
    <scope>NUCLEOTIDE SEQUENCE [LARGE SCALE GENOMIC DNA]</scope>
    <source>
        <strain evidence="4">CGMCC 1.11013</strain>
    </source>
</reference>
<evidence type="ECO:0000313" key="2">
    <source>
        <dbReference type="EMBL" id="KDR36928.1"/>
    </source>
</evidence>
<dbReference type="AlphaFoldDB" id="A0A069P8F8"/>
<dbReference type="STRING" id="1071679.BG57_11245"/>